<organism evidence="5 6">
    <name type="scientific">Cricetulus griseus</name>
    <name type="common">Chinese hamster</name>
    <name type="synonym">Cricetulus barabensis griseus</name>
    <dbReference type="NCBI Taxonomy" id="10029"/>
    <lineage>
        <taxon>Eukaryota</taxon>
        <taxon>Metazoa</taxon>
        <taxon>Chordata</taxon>
        <taxon>Craniata</taxon>
        <taxon>Vertebrata</taxon>
        <taxon>Euteleostomi</taxon>
        <taxon>Mammalia</taxon>
        <taxon>Eutheria</taxon>
        <taxon>Euarchontoglires</taxon>
        <taxon>Glires</taxon>
        <taxon>Rodentia</taxon>
        <taxon>Myomorpha</taxon>
        <taxon>Muroidea</taxon>
        <taxon>Cricetidae</taxon>
        <taxon>Cricetinae</taxon>
        <taxon>Cricetulus</taxon>
    </lineage>
</organism>
<evidence type="ECO:0000256" key="1">
    <source>
        <dbReference type="ARBA" id="ARBA00006484"/>
    </source>
</evidence>
<dbReference type="CTD" id="3294"/>
<dbReference type="GO" id="GO:0008202">
    <property type="term" value="P:steroid metabolic process"/>
    <property type="evidence" value="ECO:0007669"/>
    <property type="project" value="TreeGrafter"/>
</dbReference>
<feature type="transmembrane region" description="Helical" evidence="4">
    <location>
        <begin position="6"/>
        <end position="25"/>
    </location>
</feature>
<evidence type="ECO:0000256" key="2">
    <source>
        <dbReference type="ARBA" id="ARBA00023002"/>
    </source>
</evidence>
<dbReference type="SUPFAM" id="SSF51735">
    <property type="entry name" value="NAD(P)-binding Rossmann-fold domains"/>
    <property type="match status" value="1"/>
</dbReference>
<dbReference type="InterPro" id="IPR002347">
    <property type="entry name" value="SDR_fam"/>
</dbReference>
<accession>A0A9J7FRR4</accession>
<protein>
    <submittedName>
        <fullName evidence="6">Estradiol 17-beta-dehydrogenase 2</fullName>
    </submittedName>
</protein>
<dbReference type="AlphaFoldDB" id="A0A9J7FRR4"/>
<dbReference type="InterPro" id="IPR020904">
    <property type="entry name" value="Sc_DH/Rdtase_CS"/>
</dbReference>
<proteinExistence type="inferred from homology"/>
<evidence type="ECO:0000313" key="6">
    <source>
        <dbReference type="RefSeq" id="XP_027266577.1"/>
    </source>
</evidence>
<keyword evidence="4" id="KW-0472">Membrane</keyword>
<name>A0A9J7FRR4_CRIGR</name>
<dbReference type="PROSITE" id="PS00061">
    <property type="entry name" value="ADH_SHORT"/>
    <property type="match status" value="1"/>
</dbReference>
<dbReference type="Gene3D" id="3.40.50.720">
    <property type="entry name" value="NAD(P)-binding Rossmann-like Domain"/>
    <property type="match status" value="1"/>
</dbReference>
<keyword evidence="2" id="KW-0560">Oxidoreductase</keyword>
<reference evidence="6" key="3">
    <citation type="submission" date="2025-08" db="UniProtKB">
        <authorList>
            <consortium name="RefSeq"/>
        </authorList>
    </citation>
    <scope>IDENTIFICATION</scope>
    <source>
        <strain evidence="6">17A/GY</strain>
        <tissue evidence="6">Liver</tissue>
    </source>
</reference>
<dbReference type="PANTHER" id="PTHR43313">
    <property type="entry name" value="SHORT-CHAIN DEHYDROGENASE/REDUCTASE FAMILY 9C"/>
    <property type="match status" value="1"/>
</dbReference>
<dbReference type="PRINTS" id="PR00080">
    <property type="entry name" value="SDRFAMILY"/>
</dbReference>
<dbReference type="RefSeq" id="XP_027266577.1">
    <property type="nucleotide sequence ID" value="XM_027410776.2"/>
</dbReference>
<dbReference type="Proteomes" id="UP001108280">
    <property type="component" value="Chromosome 3"/>
</dbReference>
<keyword evidence="4" id="KW-0812">Transmembrane</keyword>
<dbReference type="OrthoDB" id="9876299at2759"/>
<dbReference type="GeneID" id="100751897"/>
<reference evidence="5" key="1">
    <citation type="journal article" date="2018" name="Biotechnol. Bioeng.">
        <title>A reference genome of the Chinese hamster based on a hybrid assembly strategy.</title>
        <authorList>
            <person name="Rupp O."/>
            <person name="MacDonald M.L."/>
            <person name="Li S."/>
            <person name="Dhiman H."/>
            <person name="Polson S."/>
            <person name="Griep S."/>
            <person name="Heffner K."/>
            <person name="Hernandez I."/>
            <person name="Brinkrolf K."/>
            <person name="Jadhav V."/>
            <person name="Samoudi M."/>
            <person name="Hao H."/>
            <person name="Kingham B."/>
            <person name="Goesmann A."/>
            <person name="Betenbaugh M.J."/>
            <person name="Lewis N.E."/>
            <person name="Borth N."/>
            <person name="Lee K.H."/>
        </authorList>
    </citation>
    <scope>NUCLEOTIDE SEQUENCE [LARGE SCALE GENOMIC DNA]</scope>
    <source>
        <strain evidence="5">17A/GY</strain>
    </source>
</reference>
<dbReference type="Pfam" id="PF00106">
    <property type="entry name" value="adh_short"/>
    <property type="match status" value="1"/>
</dbReference>
<reference evidence="5" key="2">
    <citation type="journal article" date="2020" name="Biotechnol. Bioeng.">
        <title>Chromosome-scale scaffolds for the Chinese hamster reference genome assembly to facilitate the study of the CHO epigenome.</title>
        <authorList>
            <person name="Hilliard W."/>
            <person name="MacDonald M."/>
            <person name="Lee K.H."/>
        </authorList>
    </citation>
    <scope>NUCLEOTIDE SEQUENCE [LARGE SCALE GENOMIC DNA]</scope>
    <source>
        <strain evidence="5">17A/GY</strain>
    </source>
</reference>
<dbReference type="GO" id="GO:0004303">
    <property type="term" value="F:estradiol 17-beta-dehydrogenase [NAD(P)+] activity"/>
    <property type="evidence" value="ECO:0007669"/>
    <property type="project" value="TreeGrafter"/>
</dbReference>
<evidence type="ECO:0000256" key="4">
    <source>
        <dbReference type="SAM" id="Phobius"/>
    </source>
</evidence>
<dbReference type="GO" id="GO:0047035">
    <property type="term" value="F:testosterone dehydrogenase (NAD+) activity"/>
    <property type="evidence" value="ECO:0007669"/>
    <property type="project" value="TreeGrafter"/>
</dbReference>
<comment type="similarity">
    <text evidence="1 3">Belongs to the short-chain dehydrogenases/reductases (SDR) family.</text>
</comment>
<keyword evidence="5" id="KW-1185">Reference proteome</keyword>
<dbReference type="PRINTS" id="PR00081">
    <property type="entry name" value="GDHRDH"/>
</dbReference>
<dbReference type="KEGG" id="cge:100751897"/>
<evidence type="ECO:0000256" key="3">
    <source>
        <dbReference type="RuleBase" id="RU000363"/>
    </source>
</evidence>
<dbReference type="PANTHER" id="PTHR43313:SF3">
    <property type="entry name" value="17-BETA-HYDROXYSTEROID DEHYDROGENASE TYPE 2"/>
    <property type="match status" value="1"/>
</dbReference>
<gene>
    <name evidence="6" type="primary">Hsd17b2</name>
</gene>
<dbReference type="InterPro" id="IPR036291">
    <property type="entry name" value="NAD(P)-bd_dom_sf"/>
</dbReference>
<feature type="transmembrane region" description="Helical" evidence="4">
    <location>
        <begin position="37"/>
        <end position="63"/>
    </location>
</feature>
<dbReference type="CDD" id="cd09805">
    <property type="entry name" value="type2_17beta_HSD-like_SDR_c"/>
    <property type="match status" value="1"/>
</dbReference>
<evidence type="ECO:0000313" key="5">
    <source>
        <dbReference type="Proteomes" id="UP001108280"/>
    </source>
</evidence>
<sequence>MSPFFSQSAWLCLTATAVLGGMLFYRSKSPGKLWNQVLCLAGLWGGACLLNLSLLWSLLLLSLSCFFLCVCSSDQEFLPVDQKAVLVTGADSGFGHALVKHLDKLGFTVFAGVLDAKGSGAEELRKTCSDRLSVLQMDVTKLEQIEDAHSKVMEKTQDKGLWALVNNAGIFHFPIDGELIPMTSYRKCMAVNFFGAVEVTKVFLPLLRKSKGRLVNVSSMGAKVPIQLVAAYCSTKAALTMFSSIIRQELCKWGVKVAIIQPGGFQTNLSGTPEMWSKMEKEILDHLSQETQDDYGQDYIHTQNFLQTMRERSFPDISPVIGDIQHAISARNPSSFYFPGRLTYLWICFISYFPTSLVDYILQKCFAPKHMPRALRASS</sequence>
<dbReference type="FunFam" id="3.40.50.720:FF:000074">
    <property type="entry name" value="Retinol dehydrogenase type 1"/>
    <property type="match status" value="1"/>
</dbReference>
<keyword evidence="4" id="KW-1133">Transmembrane helix</keyword>